<evidence type="ECO:0000256" key="5">
    <source>
        <dbReference type="SAM" id="Phobius"/>
    </source>
</evidence>
<dbReference type="PANTHER" id="PTHR35529:SF2">
    <property type="entry name" value="SPORULATION PROTEIN YTAF-RELATED"/>
    <property type="match status" value="1"/>
</dbReference>
<keyword evidence="2 5" id="KW-0812">Transmembrane</keyword>
<evidence type="ECO:0000313" key="6">
    <source>
        <dbReference type="EMBL" id="ASS92130.1"/>
    </source>
</evidence>
<dbReference type="Proteomes" id="UP000214606">
    <property type="component" value="Chromosome"/>
</dbReference>
<dbReference type="Proteomes" id="UP000076476">
    <property type="component" value="Unassembled WGS sequence"/>
</dbReference>
<feature type="transmembrane region" description="Helical" evidence="5">
    <location>
        <begin position="165"/>
        <end position="182"/>
    </location>
</feature>
<dbReference type="AlphaFoldDB" id="A0A165YJS5"/>
<evidence type="ECO:0000256" key="4">
    <source>
        <dbReference type="ARBA" id="ARBA00023136"/>
    </source>
</evidence>
<feature type="transmembrane region" description="Helical" evidence="5">
    <location>
        <begin position="6"/>
        <end position="25"/>
    </location>
</feature>
<evidence type="ECO:0000313" key="9">
    <source>
        <dbReference type="Proteomes" id="UP000214606"/>
    </source>
</evidence>
<evidence type="ECO:0000256" key="2">
    <source>
        <dbReference type="ARBA" id="ARBA00022692"/>
    </source>
</evidence>
<feature type="transmembrane region" description="Helical" evidence="5">
    <location>
        <begin position="139"/>
        <end position="159"/>
    </location>
</feature>
<dbReference type="PANTHER" id="PTHR35529">
    <property type="entry name" value="MANGANESE EFFLUX PUMP MNTP-RELATED"/>
    <property type="match status" value="1"/>
</dbReference>
<dbReference type="Pfam" id="PF02659">
    <property type="entry name" value="Mntp"/>
    <property type="match status" value="2"/>
</dbReference>
<reference evidence="6 9" key="2">
    <citation type="submission" date="2016-10" db="EMBL/GenBank/DDBJ databases">
        <title>The whole genome sequencing and assembly of Aeribacillus pallidus KCTC3564 strain.</title>
        <authorList>
            <person name="Lee Y.-J."/>
            <person name="Park M.-K."/>
            <person name="Yi H."/>
            <person name="Bahn Y.-S."/>
            <person name="Kim J.F."/>
            <person name="Lee D.-W."/>
        </authorList>
    </citation>
    <scope>NUCLEOTIDE SEQUENCE [LARGE SCALE GENOMIC DNA]</scope>
    <source>
        <strain evidence="6 9">KCTC3564</strain>
    </source>
</reference>
<keyword evidence="4 5" id="KW-0472">Membrane</keyword>
<feature type="transmembrane region" description="Helical" evidence="5">
    <location>
        <begin position="37"/>
        <end position="58"/>
    </location>
</feature>
<feature type="transmembrane region" description="Helical" evidence="5">
    <location>
        <begin position="70"/>
        <end position="87"/>
    </location>
</feature>
<keyword evidence="8" id="KW-1185">Reference proteome</keyword>
<protein>
    <submittedName>
        <fullName evidence="7">Sporulation membrane protein YtaF</fullName>
    </submittedName>
</protein>
<accession>A0A165YJS5</accession>
<evidence type="ECO:0000256" key="1">
    <source>
        <dbReference type="ARBA" id="ARBA00022475"/>
    </source>
</evidence>
<feature type="transmembrane region" description="Helical" evidence="5">
    <location>
        <begin position="194"/>
        <end position="213"/>
    </location>
</feature>
<dbReference type="EMBL" id="LWBR01000013">
    <property type="protein sequence ID" value="KZN97154.1"/>
    <property type="molecule type" value="Genomic_DNA"/>
</dbReference>
<accession>A0A161XM38</accession>
<dbReference type="OrthoDB" id="1679205at2"/>
<keyword evidence="1" id="KW-1003">Cell membrane</keyword>
<dbReference type="InterPro" id="IPR003810">
    <property type="entry name" value="Mntp/YtaF"/>
</dbReference>
<dbReference type="InterPro" id="IPR014205">
    <property type="entry name" value="Spore_YtaF"/>
</dbReference>
<keyword evidence="3 5" id="KW-1133">Transmembrane helix</keyword>
<organism evidence="7 8">
    <name type="scientific">Aeribacillus pallidus</name>
    <dbReference type="NCBI Taxonomy" id="33936"/>
    <lineage>
        <taxon>Bacteria</taxon>
        <taxon>Bacillati</taxon>
        <taxon>Bacillota</taxon>
        <taxon>Bacilli</taxon>
        <taxon>Bacillales</taxon>
        <taxon>Bacillaceae</taxon>
        <taxon>Aeribacillus</taxon>
    </lineage>
</organism>
<proteinExistence type="predicted"/>
<evidence type="ECO:0000313" key="7">
    <source>
        <dbReference type="EMBL" id="KZN97154.1"/>
    </source>
</evidence>
<dbReference type="NCBIfam" id="TIGR02840">
    <property type="entry name" value="spore_YtaF"/>
    <property type="match status" value="1"/>
</dbReference>
<reference evidence="7 8" key="1">
    <citation type="submission" date="2016-04" db="EMBL/GenBank/DDBJ databases">
        <title>Draft genome sequence of Aeribacillus pallidus 8m3 from petroleum reservoir.</title>
        <authorList>
            <person name="Poltaraus A.B."/>
            <person name="Nazina T.N."/>
            <person name="Tourova T.P."/>
            <person name="Malakho S.M."/>
            <person name="Korshunova A.V."/>
            <person name="Sokolova D.S."/>
        </authorList>
    </citation>
    <scope>NUCLEOTIDE SEQUENCE [LARGE SCALE GENOMIC DNA]</scope>
    <source>
        <strain evidence="7 8">8m3</strain>
    </source>
</reference>
<gene>
    <name evidence="6" type="ORF">AP3564_19325</name>
    <name evidence="7" type="ORF">AZI98_06250</name>
</gene>
<name>A0A165YJS5_9BACI</name>
<sequence length="214" mass="23081">MTEIGSVLILALAVSLDSFSVGLAFGLRKVKIPIKSIITISCCSAIVLLAAMMAGQIAQSVLPPYFTDRLGGAIFILLGMFVLYSFFRNNESEDEKDEEKSEKTILNMELKSLGIVIHILKKPAAVDMDRSGEITGVEALLLGIALSLDSFGAGIGAALAGYEPFLTAIFVTCMSTMFVYIGMKSGRFASSYSFFEKFSFIPGLLLIMIGVWAM</sequence>
<evidence type="ECO:0000313" key="8">
    <source>
        <dbReference type="Proteomes" id="UP000076476"/>
    </source>
</evidence>
<dbReference type="EMBL" id="CP017703">
    <property type="protein sequence ID" value="ASS92130.1"/>
    <property type="molecule type" value="Genomic_DNA"/>
</dbReference>
<dbReference type="KEGG" id="apak:AP3564_19325"/>
<dbReference type="STRING" id="33936.AZI98_06250"/>
<evidence type="ECO:0000256" key="3">
    <source>
        <dbReference type="ARBA" id="ARBA00022989"/>
    </source>
</evidence>